<keyword evidence="2 4" id="KW-0238">DNA-binding</keyword>
<dbReference type="InterPro" id="IPR036271">
    <property type="entry name" value="Tet_transcr_reg_TetR-rel_C_sf"/>
</dbReference>
<evidence type="ECO:0000256" key="1">
    <source>
        <dbReference type="ARBA" id="ARBA00023015"/>
    </source>
</evidence>
<dbReference type="Gene3D" id="1.10.357.10">
    <property type="entry name" value="Tetracycline Repressor, domain 2"/>
    <property type="match status" value="1"/>
</dbReference>
<gene>
    <name evidence="6" type="ORF">FHS16_005957</name>
</gene>
<dbReference type="EMBL" id="JACHXW010000029">
    <property type="protein sequence ID" value="MBB3155841.1"/>
    <property type="molecule type" value="Genomic_DNA"/>
</dbReference>
<dbReference type="PANTHER" id="PTHR47506">
    <property type="entry name" value="TRANSCRIPTIONAL REGULATORY PROTEIN"/>
    <property type="match status" value="1"/>
</dbReference>
<organism evidence="6 7">
    <name type="scientific">Paenibacillus endophyticus</name>
    <dbReference type="NCBI Taxonomy" id="1294268"/>
    <lineage>
        <taxon>Bacteria</taxon>
        <taxon>Bacillati</taxon>
        <taxon>Bacillota</taxon>
        <taxon>Bacilli</taxon>
        <taxon>Bacillales</taxon>
        <taxon>Paenibacillaceae</taxon>
        <taxon>Paenibacillus</taxon>
    </lineage>
</organism>
<dbReference type="InterPro" id="IPR009057">
    <property type="entry name" value="Homeodomain-like_sf"/>
</dbReference>
<evidence type="ECO:0000256" key="4">
    <source>
        <dbReference type="PROSITE-ProRule" id="PRU00335"/>
    </source>
</evidence>
<dbReference type="InterPro" id="IPR011075">
    <property type="entry name" value="TetR_C"/>
</dbReference>
<evidence type="ECO:0000256" key="2">
    <source>
        <dbReference type="ARBA" id="ARBA00023125"/>
    </source>
</evidence>
<dbReference type="PANTHER" id="PTHR47506:SF10">
    <property type="entry name" value="TRANSCRIPTIONAL REGULATORY PROTEIN"/>
    <property type="match status" value="1"/>
</dbReference>
<dbReference type="Pfam" id="PF00440">
    <property type="entry name" value="TetR_N"/>
    <property type="match status" value="1"/>
</dbReference>
<evidence type="ECO:0000313" key="7">
    <source>
        <dbReference type="Proteomes" id="UP000518605"/>
    </source>
</evidence>
<dbReference type="Pfam" id="PF16925">
    <property type="entry name" value="TetR_C_13"/>
    <property type="match status" value="1"/>
</dbReference>
<name>A0A7W5CDR2_9BACL</name>
<feature type="DNA-binding region" description="H-T-H motif" evidence="4">
    <location>
        <begin position="29"/>
        <end position="48"/>
    </location>
</feature>
<sequence>MTRSKEFDEREVLLKAMHLFWEKGYEKTSLQDLVTHMGIHRRSLYDTFGDKHSLFVKTIEEYQKQVRAIINSEVRRGRTAKQVIRFKFDYLIEVNDDRPLGCLIVNSATELALRDPEICEMTNASFSNEEKILVDLIQKGQQSGEIPLDKDAKILAASVQTTMIGLRVLARTSADKKRMHQIADASIAMLDA</sequence>
<keyword evidence="7" id="KW-1185">Reference proteome</keyword>
<accession>A0A7W5CDR2</accession>
<dbReference type="InterPro" id="IPR001647">
    <property type="entry name" value="HTH_TetR"/>
</dbReference>
<feature type="domain" description="HTH tetR-type" evidence="5">
    <location>
        <begin position="6"/>
        <end position="66"/>
    </location>
</feature>
<evidence type="ECO:0000313" key="6">
    <source>
        <dbReference type="EMBL" id="MBB3155841.1"/>
    </source>
</evidence>
<dbReference type="AlphaFoldDB" id="A0A7W5CDR2"/>
<dbReference type="PROSITE" id="PS50977">
    <property type="entry name" value="HTH_TETR_2"/>
    <property type="match status" value="1"/>
</dbReference>
<comment type="caution">
    <text evidence="6">The sequence shown here is derived from an EMBL/GenBank/DDBJ whole genome shotgun (WGS) entry which is preliminary data.</text>
</comment>
<proteinExistence type="predicted"/>
<dbReference type="SUPFAM" id="SSF46689">
    <property type="entry name" value="Homeodomain-like"/>
    <property type="match status" value="1"/>
</dbReference>
<dbReference type="GO" id="GO:0003677">
    <property type="term" value="F:DNA binding"/>
    <property type="evidence" value="ECO:0007669"/>
    <property type="project" value="UniProtKB-UniRule"/>
</dbReference>
<keyword evidence="3" id="KW-0804">Transcription</keyword>
<dbReference type="RefSeq" id="WP_183570840.1">
    <property type="nucleotide sequence ID" value="NZ_CBCSLB010000029.1"/>
</dbReference>
<protein>
    <submittedName>
        <fullName evidence="6">TetR/AcrR family transcriptional repressor of nem operon</fullName>
    </submittedName>
</protein>
<dbReference type="SUPFAM" id="SSF48498">
    <property type="entry name" value="Tetracyclin repressor-like, C-terminal domain"/>
    <property type="match status" value="1"/>
</dbReference>
<evidence type="ECO:0000256" key="3">
    <source>
        <dbReference type="ARBA" id="ARBA00023163"/>
    </source>
</evidence>
<reference evidence="6 7" key="1">
    <citation type="submission" date="2020-08" db="EMBL/GenBank/DDBJ databases">
        <title>Genomic Encyclopedia of Type Strains, Phase III (KMG-III): the genomes of soil and plant-associated and newly described type strains.</title>
        <authorList>
            <person name="Whitman W."/>
        </authorList>
    </citation>
    <scope>NUCLEOTIDE SEQUENCE [LARGE SCALE GENOMIC DNA]</scope>
    <source>
        <strain evidence="6 7">CECT 8234</strain>
    </source>
</reference>
<dbReference type="Proteomes" id="UP000518605">
    <property type="component" value="Unassembled WGS sequence"/>
</dbReference>
<evidence type="ECO:0000259" key="5">
    <source>
        <dbReference type="PROSITE" id="PS50977"/>
    </source>
</evidence>
<keyword evidence="1" id="KW-0805">Transcription regulation</keyword>